<dbReference type="EMBL" id="BARU01020949">
    <property type="protein sequence ID" value="GAH54963.1"/>
    <property type="molecule type" value="Genomic_DNA"/>
</dbReference>
<protein>
    <submittedName>
        <fullName evidence="1">Uncharacterized protein</fullName>
    </submittedName>
</protein>
<gene>
    <name evidence="1" type="ORF">S03H2_34342</name>
</gene>
<reference evidence="1" key="1">
    <citation type="journal article" date="2014" name="Front. Microbiol.">
        <title>High frequency of phylogenetically diverse reductive dehalogenase-homologous genes in deep subseafloor sedimentary metagenomes.</title>
        <authorList>
            <person name="Kawai M."/>
            <person name="Futagami T."/>
            <person name="Toyoda A."/>
            <person name="Takaki Y."/>
            <person name="Nishi S."/>
            <person name="Hori S."/>
            <person name="Arai W."/>
            <person name="Tsubouchi T."/>
            <person name="Morono Y."/>
            <person name="Uchiyama I."/>
            <person name="Ito T."/>
            <person name="Fujiyama A."/>
            <person name="Inagaki F."/>
            <person name="Takami H."/>
        </authorList>
    </citation>
    <scope>NUCLEOTIDE SEQUENCE</scope>
    <source>
        <strain evidence="1">Expedition CK06-06</strain>
    </source>
</reference>
<proteinExistence type="predicted"/>
<evidence type="ECO:0000313" key="1">
    <source>
        <dbReference type="EMBL" id="GAH54963.1"/>
    </source>
</evidence>
<sequence>MTKIIFTHFGKEAISMRHEELVQKVSELGKKFCPDISVEVALDNSTFGAPSKLIKKSESNREEILSNYLGSKRQFVNAILKYIPKDTKTLFDPMA</sequence>
<accession>X1IBN3</accession>
<organism evidence="1">
    <name type="scientific">marine sediment metagenome</name>
    <dbReference type="NCBI Taxonomy" id="412755"/>
    <lineage>
        <taxon>unclassified sequences</taxon>
        <taxon>metagenomes</taxon>
        <taxon>ecological metagenomes</taxon>
    </lineage>
</organism>
<dbReference type="AlphaFoldDB" id="X1IBN3"/>
<name>X1IBN3_9ZZZZ</name>
<feature type="non-terminal residue" evidence="1">
    <location>
        <position position="95"/>
    </location>
</feature>
<comment type="caution">
    <text evidence="1">The sequence shown here is derived from an EMBL/GenBank/DDBJ whole genome shotgun (WGS) entry which is preliminary data.</text>
</comment>